<feature type="domain" description="FAD/NAD(P)-binding" evidence="11">
    <location>
        <begin position="388"/>
        <end position="660"/>
    </location>
</feature>
<dbReference type="SUPFAM" id="SSF51395">
    <property type="entry name" value="FMN-linked oxidoreductases"/>
    <property type="match status" value="1"/>
</dbReference>
<dbReference type="InterPro" id="IPR013785">
    <property type="entry name" value="Aldolase_TIM"/>
</dbReference>
<protein>
    <submittedName>
        <fullName evidence="12">Trimethylamine dehydrogenase apoprotein</fullName>
    </submittedName>
</protein>
<dbReference type="Pfam" id="PF00724">
    <property type="entry name" value="Oxidored_FMN"/>
    <property type="match status" value="1"/>
</dbReference>
<dbReference type="GO" id="GO:0051536">
    <property type="term" value="F:iron-sulfur cluster binding"/>
    <property type="evidence" value="ECO:0007669"/>
    <property type="project" value="UniProtKB-KW"/>
</dbReference>
<evidence type="ECO:0000256" key="6">
    <source>
        <dbReference type="ARBA" id="ARBA00022723"/>
    </source>
</evidence>
<dbReference type="Pfam" id="PF07992">
    <property type="entry name" value="Pyr_redox_2"/>
    <property type="match status" value="1"/>
</dbReference>
<dbReference type="Gene3D" id="3.20.20.70">
    <property type="entry name" value="Aldolase class I"/>
    <property type="match status" value="1"/>
</dbReference>
<keyword evidence="4" id="KW-0285">Flavoprotein</keyword>
<dbReference type="PRINTS" id="PR00469">
    <property type="entry name" value="PNDRDTASEII"/>
</dbReference>
<name>A0A1I0IEM8_9EURY</name>
<dbReference type="EMBL" id="FOIC01000019">
    <property type="protein sequence ID" value="SET94656.1"/>
    <property type="molecule type" value="Genomic_DNA"/>
</dbReference>
<dbReference type="GO" id="GO:0016491">
    <property type="term" value="F:oxidoreductase activity"/>
    <property type="evidence" value="ECO:0007669"/>
    <property type="project" value="UniProtKB-KW"/>
</dbReference>
<comment type="similarity">
    <text evidence="3">In the N-terminal section; belongs to the NADH:flavin oxidoreductase/NADH oxidase family.</text>
</comment>
<dbReference type="AlphaFoldDB" id="A0A1I0IEM8"/>
<dbReference type="PANTHER" id="PTHR42917:SF2">
    <property type="entry name" value="2,4-DIENOYL-COA REDUCTASE [(2E)-ENOYL-COA-PRODUCING]"/>
    <property type="match status" value="1"/>
</dbReference>
<dbReference type="InterPro" id="IPR036188">
    <property type="entry name" value="FAD/NAD-bd_sf"/>
</dbReference>
<evidence type="ECO:0000256" key="9">
    <source>
        <dbReference type="ARBA" id="ARBA00023014"/>
    </source>
</evidence>
<keyword evidence="7" id="KW-0560">Oxidoreductase</keyword>
<sequence>MYTKYMSDRHNALFESIDLGPVTVPNRVFQPPHGNAYGLGDQQTAFRAEKARGGFGLIVQEYSQIHESTDVTPVDSGYIHDDETIPPQRAMVDAVHDHGGKLFVELWHGGATAGNYGSRRPPLSASQLPTGNYYTPKEMEHADIREIVAAFGDGADRARRAGYDGIELHAAHGYLISQFLSPFYNDRDDEYGGSLENRMRFFREVIESVRENVSDDMAVGARYTIDERVEGGLTADGDGLEIVRRIGDDLDFWDIDIGVKQSIDDMIAPSRRHSKNYQIDFVKAATDELDVPVGGTGRITDPDDAVALLEEGYVDMVGMARQSISDPHWPRKVREERIDEIRECIGCNVCVSQSRQGIPLTCTQNPTVGREAVWPPEEYETVDEPKGILVVGGGPAGMEFARVAGERGHLVHLNEKAETLGGRVNFEGTLPDLGEWNRVRDWRTTELERLDDVAVHTGSRAEMCYDDVESYGAEVVVVATGARWSEKGETSGTHRPVPGWNRDHVLTPEDALEVDPSGRNVVIFDEEGYNVSAGVAQSLAADNDVTFVTPSASAFDQAVHTFERGTIFTTLFESGVEFVPHHALEEIRDDDVVTANVHSGAQTTLEADYVVFTTMRKSNDDLYRDLTANLDSLRQSTEIEEVHAIGDCVSPRRIADAVYSGHELGRQV</sequence>
<dbReference type="GO" id="GO:0010181">
    <property type="term" value="F:FMN binding"/>
    <property type="evidence" value="ECO:0007669"/>
    <property type="project" value="InterPro"/>
</dbReference>
<evidence type="ECO:0000256" key="1">
    <source>
        <dbReference type="ARBA" id="ARBA00001917"/>
    </source>
</evidence>
<feature type="domain" description="NADH:flavin oxidoreductase/NADH oxidase N-terminal" evidence="10">
    <location>
        <begin position="13"/>
        <end position="339"/>
    </location>
</feature>
<keyword evidence="5" id="KW-0288">FMN</keyword>
<dbReference type="InterPro" id="IPR051793">
    <property type="entry name" value="NADH:flavin_oxidoreductase"/>
</dbReference>
<evidence type="ECO:0000256" key="5">
    <source>
        <dbReference type="ARBA" id="ARBA00022643"/>
    </source>
</evidence>
<comment type="cofactor">
    <cofactor evidence="2">
        <name>[4Fe-4S] cluster</name>
        <dbReference type="ChEBI" id="CHEBI:49883"/>
    </cofactor>
</comment>
<evidence type="ECO:0000259" key="11">
    <source>
        <dbReference type="Pfam" id="PF07992"/>
    </source>
</evidence>
<dbReference type="SUPFAM" id="SSF51905">
    <property type="entry name" value="FAD/NAD(P)-binding domain"/>
    <property type="match status" value="1"/>
</dbReference>
<organism evidence="12 13">
    <name type="scientific">Natrinema hispanicum</name>
    <dbReference type="NCBI Taxonomy" id="392421"/>
    <lineage>
        <taxon>Archaea</taxon>
        <taxon>Methanobacteriati</taxon>
        <taxon>Methanobacteriota</taxon>
        <taxon>Stenosarchaea group</taxon>
        <taxon>Halobacteria</taxon>
        <taxon>Halobacteriales</taxon>
        <taxon>Natrialbaceae</taxon>
        <taxon>Natrinema</taxon>
    </lineage>
</organism>
<evidence type="ECO:0000256" key="7">
    <source>
        <dbReference type="ARBA" id="ARBA00023002"/>
    </source>
</evidence>
<keyword evidence="9" id="KW-0411">Iron-sulfur</keyword>
<evidence type="ECO:0000256" key="2">
    <source>
        <dbReference type="ARBA" id="ARBA00001966"/>
    </source>
</evidence>
<evidence type="ECO:0000313" key="13">
    <source>
        <dbReference type="Proteomes" id="UP000199320"/>
    </source>
</evidence>
<keyword evidence="6" id="KW-0479">Metal-binding</keyword>
<evidence type="ECO:0000256" key="3">
    <source>
        <dbReference type="ARBA" id="ARBA00011048"/>
    </source>
</evidence>
<evidence type="ECO:0000256" key="8">
    <source>
        <dbReference type="ARBA" id="ARBA00023004"/>
    </source>
</evidence>
<evidence type="ECO:0000259" key="10">
    <source>
        <dbReference type="Pfam" id="PF00724"/>
    </source>
</evidence>
<evidence type="ECO:0000256" key="4">
    <source>
        <dbReference type="ARBA" id="ARBA00022630"/>
    </source>
</evidence>
<accession>A0A1I0IEM8</accession>
<dbReference type="Gene3D" id="3.40.50.720">
    <property type="entry name" value="NAD(P)-binding Rossmann-like Domain"/>
    <property type="match status" value="1"/>
</dbReference>
<keyword evidence="8" id="KW-0408">Iron</keyword>
<dbReference type="InterPro" id="IPR023753">
    <property type="entry name" value="FAD/NAD-binding_dom"/>
</dbReference>
<dbReference type="GO" id="GO:0046872">
    <property type="term" value="F:metal ion binding"/>
    <property type="evidence" value="ECO:0007669"/>
    <property type="project" value="UniProtKB-KW"/>
</dbReference>
<dbReference type="InterPro" id="IPR001155">
    <property type="entry name" value="OxRdtase_FMN_N"/>
</dbReference>
<keyword evidence="13" id="KW-1185">Reference proteome</keyword>
<reference evidence="13" key="1">
    <citation type="submission" date="2016-10" db="EMBL/GenBank/DDBJ databases">
        <authorList>
            <person name="Varghese N."/>
            <person name="Submissions S."/>
        </authorList>
    </citation>
    <scope>NUCLEOTIDE SEQUENCE [LARGE SCALE GENOMIC DNA]</scope>
    <source>
        <strain evidence="13">CDM_6</strain>
    </source>
</reference>
<dbReference type="STRING" id="392421.SAMN04488694_11920"/>
<dbReference type="PRINTS" id="PR00368">
    <property type="entry name" value="FADPNR"/>
</dbReference>
<dbReference type="Proteomes" id="UP000199320">
    <property type="component" value="Unassembled WGS sequence"/>
</dbReference>
<evidence type="ECO:0000313" key="12">
    <source>
        <dbReference type="EMBL" id="SET94656.1"/>
    </source>
</evidence>
<proteinExistence type="inferred from homology"/>
<gene>
    <name evidence="12" type="ORF">SAMN04488694_11920</name>
</gene>
<dbReference type="PANTHER" id="PTHR42917">
    <property type="entry name" value="2,4-DIENOYL-COA REDUCTASE"/>
    <property type="match status" value="1"/>
</dbReference>
<comment type="cofactor">
    <cofactor evidence="1">
        <name>FMN</name>
        <dbReference type="ChEBI" id="CHEBI:58210"/>
    </cofactor>
</comment>
<dbReference type="Gene3D" id="3.50.50.60">
    <property type="entry name" value="FAD/NAD(P)-binding domain"/>
    <property type="match status" value="1"/>
</dbReference>